<dbReference type="EMBL" id="JAKELO010000001">
    <property type="protein sequence ID" value="MDE4907026.1"/>
    <property type="molecule type" value="Genomic_DNA"/>
</dbReference>
<evidence type="ECO:0000313" key="2">
    <source>
        <dbReference type="Proteomes" id="UP001143747"/>
    </source>
</evidence>
<organism evidence="1 2">
    <name type="scientific">Methanogenium marinum</name>
    <dbReference type="NCBI Taxonomy" id="348610"/>
    <lineage>
        <taxon>Archaea</taxon>
        <taxon>Methanobacteriati</taxon>
        <taxon>Methanobacteriota</taxon>
        <taxon>Stenosarchaea group</taxon>
        <taxon>Methanomicrobia</taxon>
        <taxon>Methanomicrobiales</taxon>
        <taxon>Methanomicrobiaceae</taxon>
        <taxon>Methanogenium</taxon>
    </lineage>
</organism>
<evidence type="ECO:0000313" key="1">
    <source>
        <dbReference type="EMBL" id="MDE4907026.1"/>
    </source>
</evidence>
<dbReference type="RefSeq" id="WP_274923690.1">
    <property type="nucleotide sequence ID" value="NZ_JAKELO010000001.1"/>
</dbReference>
<comment type="caution">
    <text evidence="1">The sequence shown here is derived from an EMBL/GenBank/DDBJ whole genome shotgun (WGS) entry which is preliminary data.</text>
</comment>
<accession>A0A9Q4KTN7</accession>
<sequence length="142" mass="14944">MRGEHPPTNGGGDVGGMAAALQQHGGTFRHDKIGAFQPNGRDLRENRETLLQENRIWRQCGTTQLPDVSNAGAGPGVCAQGFSANQIASGAIQAEKFEQSNILARYDGGSFRHLLHSAVHAANKGITGGSTHGTSVRHHSPA</sequence>
<name>A0A9Q4KTN7_9EURY</name>
<protein>
    <submittedName>
        <fullName evidence="1">Uncharacterized protein</fullName>
    </submittedName>
</protein>
<proteinExistence type="predicted"/>
<dbReference type="Proteomes" id="UP001143747">
    <property type="component" value="Unassembled WGS sequence"/>
</dbReference>
<gene>
    <name evidence="1" type="ORF">L0665_00080</name>
</gene>
<reference evidence="1" key="1">
    <citation type="submission" date="2022-01" db="EMBL/GenBank/DDBJ databases">
        <title>Draft genome of Methanogenium marinum DSM 15558.</title>
        <authorList>
            <person name="Chen S.-C."/>
            <person name="You Y.-T."/>
        </authorList>
    </citation>
    <scope>NUCLEOTIDE SEQUENCE</scope>
    <source>
        <strain evidence="1">DSM 15558</strain>
    </source>
</reference>
<keyword evidence="2" id="KW-1185">Reference proteome</keyword>
<dbReference type="AlphaFoldDB" id="A0A9Q4KTN7"/>